<dbReference type="AlphaFoldDB" id="A0AAP0BNJ4"/>
<organism evidence="1 2">
    <name type="scientific">Platanthera zijinensis</name>
    <dbReference type="NCBI Taxonomy" id="2320716"/>
    <lineage>
        <taxon>Eukaryota</taxon>
        <taxon>Viridiplantae</taxon>
        <taxon>Streptophyta</taxon>
        <taxon>Embryophyta</taxon>
        <taxon>Tracheophyta</taxon>
        <taxon>Spermatophyta</taxon>
        <taxon>Magnoliopsida</taxon>
        <taxon>Liliopsida</taxon>
        <taxon>Asparagales</taxon>
        <taxon>Orchidaceae</taxon>
        <taxon>Orchidoideae</taxon>
        <taxon>Orchideae</taxon>
        <taxon>Orchidinae</taxon>
        <taxon>Platanthera</taxon>
    </lineage>
</organism>
<keyword evidence="2" id="KW-1185">Reference proteome</keyword>
<evidence type="ECO:0000313" key="1">
    <source>
        <dbReference type="EMBL" id="KAK8944493.1"/>
    </source>
</evidence>
<proteinExistence type="predicted"/>
<comment type="caution">
    <text evidence="1">The sequence shown here is derived from an EMBL/GenBank/DDBJ whole genome shotgun (WGS) entry which is preliminary data.</text>
</comment>
<evidence type="ECO:0000313" key="2">
    <source>
        <dbReference type="Proteomes" id="UP001418222"/>
    </source>
</evidence>
<protein>
    <submittedName>
        <fullName evidence="1">Uncharacterized protein</fullName>
    </submittedName>
</protein>
<gene>
    <name evidence="1" type="ORF">KSP39_PZI008150</name>
</gene>
<dbReference type="Proteomes" id="UP001418222">
    <property type="component" value="Unassembled WGS sequence"/>
</dbReference>
<reference evidence="1 2" key="1">
    <citation type="journal article" date="2022" name="Nat. Plants">
        <title>Genomes of leafy and leafless Platanthera orchids illuminate the evolution of mycoheterotrophy.</title>
        <authorList>
            <person name="Li M.H."/>
            <person name="Liu K.W."/>
            <person name="Li Z."/>
            <person name="Lu H.C."/>
            <person name="Ye Q.L."/>
            <person name="Zhang D."/>
            <person name="Wang J.Y."/>
            <person name="Li Y.F."/>
            <person name="Zhong Z.M."/>
            <person name="Liu X."/>
            <person name="Yu X."/>
            <person name="Liu D.K."/>
            <person name="Tu X.D."/>
            <person name="Liu B."/>
            <person name="Hao Y."/>
            <person name="Liao X.Y."/>
            <person name="Jiang Y.T."/>
            <person name="Sun W.H."/>
            <person name="Chen J."/>
            <person name="Chen Y.Q."/>
            <person name="Ai Y."/>
            <person name="Zhai J.W."/>
            <person name="Wu S.S."/>
            <person name="Zhou Z."/>
            <person name="Hsiao Y.Y."/>
            <person name="Wu W.L."/>
            <person name="Chen Y.Y."/>
            <person name="Lin Y.F."/>
            <person name="Hsu J.L."/>
            <person name="Li C.Y."/>
            <person name="Wang Z.W."/>
            <person name="Zhao X."/>
            <person name="Zhong W.Y."/>
            <person name="Ma X.K."/>
            <person name="Ma L."/>
            <person name="Huang J."/>
            <person name="Chen G.Z."/>
            <person name="Huang M.Z."/>
            <person name="Huang L."/>
            <person name="Peng D.H."/>
            <person name="Luo Y.B."/>
            <person name="Zou S.Q."/>
            <person name="Chen S.P."/>
            <person name="Lan S."/>
            <person name="Tsai W.C."/>
            <person name="Van de Peer Y."/>
            <person name="Liu Z.J."/>
        </authorList>
    </citation>
    <scope>NUCLEOTIDE SEQUENCE [LARGE SCALE GENOMIC DNA]</scope>
    <source>
        <strain evidence="1">Lor287</strain>
    </source>
</reference>
<dbReference type="Pfam" id="PF14223">
    <property type="entry name" value="Retrotran_gag_2"/>
    <property type="match status" value="1"/>
</dbReference>
<dbReference type="EMBL" id="JBBWWQ010000006">
    <property type="protein sequence ID" value="KAK8944493.1"/>
    <property type="molecule type" value="Genomic_DNA"/>
</dbReference>
<sequence length="211" mass="25122">MKTRVSSPRSSGDFFLVYYSSLREMPKLSSYDIVKLQSFDLSDFHAWKLHVQLGMKEREIFYTVLSDFATTKENVEEFQWRKDEDFCREYLLNSLNLRLALTYSDYKTAKEIWVQLNANFQKEEVLSRTLLGERLFNLRFNLNSAITLQIIELENLRLKLADDKSDISDNLFVCLILSKLPPEWSTFKTEMHRLKEKIVLDELKRFIHIED</sequence>
<name>A0AAP0BNJ4_9ASPA</name>
<accession>A0AAP0BNJ4</accession>